<evidence type="ECO:0000313" key="1">
    <source>
        <dbReference type="EMBL" id="KMS65213.1"/>
    </source>
</evidence>
<evidence type="ECO:0000313" key="2">
    <source>
        <dbReference type="Proteomes" id="UP000035740"/>
    </source>
</evidence>
<proteinExistence type="predicted"/>
<dbReference type="AlphaFoldDB" id="A0A0J7YPX7"/>
<keyword evidence="2" id="KW-1185">Reference proteome</keyword>
<feature type="non-terminal residue" evidence="1">
    <location>
        <position position="1"/>
    </location>
</feature>
<dbReference type="Gramene" id="KMS65213">
    <property type="protein sequence ID" value="KMS65213"/>
    <property type="gene ID" value="BVRB_038260"/>
</dbReference>
<dbReference type="EMBL" id="KQ112735">
    <property type="protein sequence ID" value="KMS65213.1"/>
    <property type="molecule type" value="Genomic_DNA"/>
</dbReference>
<accession>A0A0J7YPX7</accession>
<reference evidence="1 2" key="1">
    <citation type="journal article" date="2014" name="Nature">
        <title>The genome of the recently domesticated crop plant sugar beet (Beta vulgaris).</title>
        <authorList>
            <person name="Dohm J.C."/>
            <person name="Minoche A.E."/>
            <person name="Holtgrawe D."/>
            <person name="Capella-Gutierrez S."/>
            <person name="Zakrzewski F."/>
            <person name="Tafer H."/>
            <person name="Rupp O."/>
            <person name="Sorensen T.R."/>
            <person name="Stracke R."/>
            <person name="Reinhardt R."/>
            <person name="Goesmann A."/>
            <person name="Kraft T."/>
            <person name="Schulz B."/>
            <person name="Stadler P.F."/>
            <person name="Schmidt T."/>
            <person name="Gabaldon T."/>
            <person name="Lehrach H."/>
            <person name="Weisshaar B."/>
            <person name="Himmelbauer H."/>
        </authorList>
    </citation>
    <scope>NUCLEOTIDE SEQUENCE [LARGE SCALE GENOMIC DNA]</scope>
    <source>
        <tissue evidence="1">Taproot</tissue>
    </source>
</reference>
<dbReference type="Proteomes" id="UP000035740">
    <property type="component" value="Unassembled WGS sequence"/>
</dbReference>
<name>A0A0J7YPX7_BETVV</name>
<gene>
    <name evidence="1" type="ORF">BVRB_038260</name>
</gene>
<sequence length="190" mass="21023">CSLSLDSMNLMEREAHVNQCCEDRESCDVVSISSTETTERYDHSATNPALLHPAQCEQKSLSSYSISNNNFEIVHDRVEISPNFLDCLKTSSDSTCRHLSSEKGSDAKDENRQINRANISHEFNTLLKECQTDVPRCSFPGTSTGSESDDGVDGELTFFRNRRIGQTDLLRRLKASGKISGLGSGVTCCF</sequence>
<organism evidence="1 2">
    <name type="scientific">Beta vulgaris subsp. vulgaris</name>
    <name type="common">Beet</name>
    <dbReference type="NCBI Taxonomy" id="3555"/>
    <lineage>
        <taxon>Eukaryota</taxon>
        <taxon>Viridiplantae</taxon>
        <taxon>Streptophyta</taxon>
        <taxon>Embryophyta</taxon>
        <taxon>Tracheophyta</taxon>
        <taxon>Spermatophyta</taxon>
        <taxon>Magnoliopsida</taxon>
        <taxon>eudicotyledons</taxon>
        <taxon>Gunneridae</taxon>
        <taxon>Pentapetalae</taxon>
        <taxon>Caryophyllales</taxon>
        <taxon>Chenopodiaceae</taxon>
        <taxon>Betoideae</taxon>
        <taxon>Beta</taxon>
    </lineage>
</organism>
<protein>
    <submittedName>
        <fullName evidence="1">Uncharacterized protein</fullName>
    </submittedName>
</protein>